<sequence>MKQVWREQRGHNSLFVKQNTMRAYDPRVRTYSSAAWRRRLSTCCSALLGNKPRLLFFLALPSAAILLFLRLSGSSGSPEKAGGAQVLLLSSWRSGSSLTGQLFSQHPDVFYLMEPAWHVWLAFPGSGAAALRRRVLDLLRSVFLCDLSLLGSYLGPGPRGQADVFMWETSRALCSPPACGAFPRGALVAAAECRPLCRRRPFGGVEEACRSHSHVVLKEVRVLGLPGLRPLLTDPALNLRVVHLVRDPRAVFYSRERAGDRLRLDDRTLLGRRRWGGLEAGDRPYSLMRVICRSQREIYEAARRLAAPLRARYLLVRYEDLVREPLAQAARLYAFSRLQFWPPLQAWVQRVTHGQGAGNDSFYPDSRDGLNVSRAWRWSLPYKKVARLQAVCGDFMRLVGYRPALSEQELRSLSLELLAPLRAEG</sequence>
<dbReference type="GO" id="GO:0001517">
    <property type="term" value="F:N-acetylglucosamine 6-O-sulfotransferase activity"/>
    <property type="evidence" value="ECO:0007669"/>
    <property type="project" value="TreeGrafter"/>
</dbReference>
<dbReference type="PANTHER" id="PTHR10704:SF40">
    <property type="entry name" value="CARBOHYDRATE SULFOTRANSFERASE 4"/>
    <property type="match status" value="1"/>
</dbReference>
<reference evidence="13" key="2">
    <citation type="submission" date="2025-08" db="UniProtKB">
        <authorList>
            <consortium name="Ensembl"/>
        </authorList>
    </citation>
    <scope>IDENTIFICATION</scope>
</reference>
<proteinExistence type="inferred from homology"/>
<dbReference type="GeneTree" id="ENSGT00940000162746"/>
<dbReference type="EC" id="2.8.2.-" evidence="11"/>
<evidence type="ECO:0000256" key="6">
    <source>
        <dbReference type="ARBA" id="ARBA00022989"/>
    </source>
</evidence>
<dbReference type="AlphaFoldDB" id="A0A7N4V480"/>
<keyword evidence="8" id="KW-0472">Membrane</keyword>
<keyword evidence="5" id="KW-0735">Signal-anchor</keyword>
<dbReference type="Ensembl" id="ENSSHAT00000044814.1">
    <property type="protein sequence ID" value="ENSSHAP00000038106.1"/>
    <property type="gene ID" value="ENSSHAG00000028782.1"/>
</dbReference>
<evidence type="ECO:0000256" key="3">
    <source>
        <dbReference type="ARBA" id="ARBA00022679"/>
    </source>
</evidence>
<evidence type="ECO:0000256" key="11">
    <source>
        <dbReference type="RuleBase" id="RU361155"/>
    </source>
</evidence>
<dbReference type="GO" id="GO:0006790">
    <property type="term" value="P:sulfur compound metabolic process"/>
    <property type="evidence" value="ECO:0007669"/>
    <property type="project" value="TreeGrafter"/>
</dbReference>
<dbReference type="FunFam" id="3.40.50.300:FF:000703">
    <property type="entry name" value="Sulfotransferase"/>
    <property type="match status" value="1"/>
</dbReference>
<evidence type="ECO:0000313" key="14">
    <source>
        <dbReference type="Proteomes" id="UP000007648"/>
    </source>
</evidence>
<dbReference type="SUPFAM" id="SSF52540">
    <property type="entry name" value="P-loop containing nucleoside triphosphate hydrolases"/>
    <property type="match status" value="1"/>
</dbReference>
<dbReference type="Gene3D" id="3.40.50.300">
    <property type="entry name" value="P-loop containing nucleotide triphosphate hydrolases"/>
    <property type="match status" value="1"/>
</dbReference>
<gene>
    <name evidence="13" type="primary">LOC116421284</name>
</gene>
<dbReference type="GeneID" id="116421284"/>
<dbReference type="RefSeq" id="XP_031805872.1">
    <property type="nucleotide sequence ID" value="XM_031950012.1"/>
</dbReference>
<evidence type="ECO:0000256" key="7">
    <source>
        <dbReference type="ARBA" id="ARBA00023034"/>
    </source>
</evidence>
<dbReference type="OrthoDB" id="6138663at2759"/>
<reference evidence="13 14" key="1">
    <citation type="journal article" date="2011" name="Proc. Natl. Acad. Sci. U.S.A.">
        <title>Genetic diversity and population structure of the endangered marsupial Sarcophilus harrisii (Tasmanian devil).</title>
        <authorList>
            <person name="Miller W."/>
            <person name="Hayes V.M."/>
            <person name="Ratan A."/>
            <person name="Petersen D.C."/>
            <person name="Wittekindt N.E."/>
            <person name="Miller J."/>
            <person name="Walenz B."/>
            <person name="Knight J."/>
            <person name="Qi J."/>
            <person name="Zhao F."/>
            <person name="Wang Q."/>
            <person name="Bedoya-Reina O.C."/>
            <person name="Katiyar N."/>
            <person name="Tomsho L.P."/>
            <person name="Kasson L.M."/>
            <person name="Hardie R.A."/>
            <person name="Woodbridge P."/>
            <person name="Tindall E.A."/>
            <person name="Bertelsen M.F."/>
            <person name="Dixon D."/>
            <person name="Pyecroft S."/>
            <person name="Helgen K.M."/>
            <person name="Lesk A.M."/>
            <person name="Pringle T.H."/>
            <person name="Patterson N."/>
            <person name="Zhang Y."/>
            <person name="Kreiss A."/>
            <person name="Woods G.M."/>
            <person name="Jones M.E."/>
            <person name="Schuster S.C."/>
        </authorList>
    </citation>
    <scope>NUCLEOTIDE SEQUENCE [LARGE SCALE GENOMIC DNA]</scope>
</reference>
<evidence type="ECO:0000313" key="13">
    <source>
        <dbReference type="Ensembl" id="ENSSHAP00000038106.1"/>
    </source>
</evidence>
<dbReference type="Proteomes" id="UP000007648">
    <property type="component" value="Unassembled WGS sequence"/>
</dbReference>
<dbReference type="KEGG" id="shr:116421284"/>
<comment type="subcellular location">
    <subcellularLocation>
        <location evidence="1">Golgi apparatus membrane</location>
        <topology evidence="1">Single-pass type II membrane protein</topology>
    </subcellularLocation>
</comment>
<keyword evidence="3 11" id="KW-0808">Transferase</keyword>
<reference evidence="13" key="3">
    <citation type="submission" date="2025-09" db="UniProtKB">
        <authorList>
            <consortium name="Ensembl"/>
        </authorList>
    </citation>
    <scope>IDENTIFICATION</scope>
</reference>
<evidence type="ECO:0000256" key="1">
    <source>
        <dbReference type="ARBA" id="ARBA00004323"/>
    </source>
</evidence>
<name>A0A7N4V480_SARHA</name>
<dbReference type="InParanoid" id="A0A7N4V480"/>
<keyword evidence="6" id="KW-1133">Transmembrane helix</keyword>
<keyword evidence="9" id="KW-0325">Glycoprotein</keyword>
<comment type="similarity">
    <text evidence="2">Belongs to the sulfotransferase 1 family. Gal/GlcNAc/GalNAc subfamily.</text>
</comment>
<dbReference type="GO" id="GO:0006044">
    <property type="term" value="P:N-acetylglucosamine metabolic process"/>
    <property type="evidence" value="ECO:0007669"/>
    <property type="project" value="TreeGrafter"/>
</dbReference>
<evidence type="ECO:0000256" key="9">
    <source>
        <dbReference type="ARBA" id="ARBA00023180"/>
    </source>
</evidence>
<evidence type="ECO:0000256" key="10">
    <source>
        <dbReference type="ARBA" id="ARBA00023277"/>
    </source>
</evidence>
<evidence type="ECO:0000256" key="5">
    <source>
        <dbReference type="ARBA" id="ARBA00022968"/>
    </source>
</evidence>
<evidence type="ECO:0000256" key="4">
    <source>
        <dbReference type="ARBA" id="ARBA00022692"/>
    </source>
</evidence>
<organism evidence="13 14">
    <name type="scientific">Sarcophilus harrisii</name>
    <name type="common">Tasmanian devil</name>
    <name type="synonym">Sarcophilus laniarius</name>
    <dbReference type="NCBI Taxonomy" id="9305"/>
    <lineage>
        <taxon>Eukaryota</taxon>
        <taxon>Metazoa</taxon>
        <taxon>Chordata</taxon>
        <taxon>Craniata</taxon>
        <taxon>Vertebrata</taxon>
        <taxon>Euteleostomi</taxon>
        <taxon>Mammalia</taxon>
        <taxon>Metatheria</taxon>
        <taxon>Dasyuromorphia</taxon>
        <taxon>Dasyuridae</taxon>
        <taxon>Sarcophilus</taxon>
    </lineage>
</organism>
<dbReference type="InterPro" id="IPR000863">
    <property type="entry name" value="Sulfotransferase_dom"/>
</dbReference>
<protein>
    <recommendedName>
        <fullName evidence="11">Sulfotransferase</fullName>
        <ecNumber evidence="11">2.8.2.-</ecNumber>
    </recommendedName>
</protein>
<feature type="domain" description="Sulfotransferase" evidence="12">
    <location>
        <begin position="85"/>
        <end position="339"/>
    </location>
</feature>
<evidence type="ECO:0000256" key="2">
    <source>
        <dbReference type="ARBA" id="ARBA00005530"/>
    </source>
</evidence>
<keyword evidence="14" id="KW-1185">Reference proteome</keyword>
<evidence type="ECO:0000256" key="8">
    <source>
        <dbReference type="ARBA" id="ARBA00023136"/>
    </source>
</evidence>
<accession>A0A7N4V480</accession>
<dbReference type="PANTHER" id="PTHR10704">
    <property type="entry name" value="CARBOHYDRATE SULFOTRANSFERASE"/>
    <property type="match status" value="1"/>
</dbReference>
<evidence type="ECO:0000259" key="12">
    <source>
        <dbReference type="Pfam" id="PF00685"/>
    </source>
</evidence>
<dbReference type="Pfam" id="PF00685">
    <property type="entry name" value="Sulfotransfer_1"/>
    <property type="match status" value="1"/>
</dbReference>
<keyword evidence="10" id="KW-0119">Carbohydrate metabolism</keyword>
<keyword evidence="4" id="KW-0812">Transmembrane</keyword>
<dbReference type="InterPro" id="IPR051135">
    <property type="entry name" value="Gal/GlcNAc/GalNAc_ST"/>
</dbReference>
<dbReference type="GO" id="GO:0000139">
    <property type="term" value="C:Golgi membrane"/>
    <property type="evidence" value="ECO:0007669"/>
    <property type="project" value="UniProtKB-SubCell"/>
</dbReference>
<dbReference type="InterPro" id="IPR027417">
    <property type="entry name" value="P-loop_NTPase"/>
</dbReference>
<keyword evidence="7" id="KW-0333">Golgi apparatus</keyword>